<gene>
    <name evidence="1" type="ORF">HETSPECPRED_007543</name>
</gene>
<keyword evidence="2" id="KW-1185">Reference proteome</keyword>
<organism evidence="1 2">
    <name type="scientific">Heterodermia speciosa</name>
    <dbReference type="NCBI Taxonomy" id="116794"/>
    <lineage>
        <taxon>Eukaryota</taxon>
        <taxon>Fungi</taxon>
        <taxon>Dikarya</taxon>
        <taxon>Ascomycota</taxon>
        <taxon>Pezizomycotina</taxon>
        <taxon>Lecanoromycetes</taxon>
        <taxon>OSLEUM clade</taxon>
        <taxon>Lecanoromycetidae</taxon>
        <taxon>Caliciales</taxon>
        <taxon>Physciaceae</taxon>
        <taxon>Heterodermia</taxon>
    </lineage>
</organism>
<evidence type="ECO:0000313" key="1">
    <source>
        <dbReference type="EMBL" id="CAF9930095.1"/>
    </source>
</evidence>
<dbReference type="AlphaFoldDB" id="A0A8H3IVR0"/>
<comment type="caution">
    <text evidence="1">The sequence shown here is derived from an EMBL/GenBank/DDBJ whole genome shotgun (WGS) entry which is preliminary data.</text>
</comment>
<dbReference type="Proteomes" id="UP000664521">
    <property type="component" value="Unassembled WGS sequence"/>
</dbReference>
<proteinExistence type="predicted"/>
<evidence type="ECO:0000313" key="2">
    <source>
        <dbReference type="Proteomes" id="UP000664521"/>
    </source>
</evidence>
<reference evidence="1" key="1">
    <citation type="submission" date="2021-03" db="EMBL/GenBank/DDBJ databases">
        <authorList>
            <person name="Tagirdzhanova G."/>
        </authorList>
    </citation>
    <scope>NUCLEOTIDE SEQUENCE</scope>
</reference>
<sequence length="119" mass="13308">MNVQKNPEGVYIVEDRIESNQARVAGYLGVGNTEELRQLVEKLRTILEKWAAIRDNPNFPSYTGLELFGWLNGTEKPAGVDVQQSLSIENVEGAEFYATRTLCTMYQLLASGDVRNSIP</sequence>
<accession>A0A8H3IVR0</accession>
<name>A0A8H3IVR0_9LECA</name>
<dbReference type="EMBL" id="CAJPDS010000054">
    <property type="protein sequence ID" value="CAF9930095.1"/>
    <property type="molecule type" value="Genomic_DNA"/>
</dbReference>
<protein>
    <submittedName>
        <fullName evidence="1">Uncharacterized protein</fullName>
    </submittedName>
</protein>